<dbReference type="InterPro" id="IPR011604">
    <property type="entry name" value="PDDEXK-like_dom_sf"/>
</dbReference>
<dbReference type="CDD" id="cd22343">
    <property type="entry name" value="PDDEXK_lambda_exonuclease-like"/>
    <property type="match status" value="1"/>
</dbReference>
<dbReference type="Pfam" id="PF09588">
    <property type="entry name" value="YqaJ"/>
    <property type="match status" value="1"/>
</dbReference>
<dbReference type="Gene3D" id="3.90.320.10">
    <property type="match status" value="1"/>
</dbReference>
<dbReference type="AlphaFoldDB" id="A0A6C0JV98"/>
<dbReference type="PANTHER" id="PTHR46609:SF6">
    <property type="entry name" value="EXONUCLEASE, PHAGE-TYPE_RECB, C-TERMINAL DOMAIN-CONTAINING PROTEIN-RELATED"/>
    <property type="match status" value="1"/>
</dbReference>
<evidence type="ECO:0000313" key="2">
    <source>
        <dbReference type="EMBL" id="QHU09449.1"/>
    </source>
</evidence>
<proteinExistence type="predicted"/>
<organism evidence="2">
    <name type="scientific">viral metagenome</name>
    <dbReference type="NCBI Taxonomy" id="1070528"/>
    <lineage>
        <taxon>unclassified sequences</taxon>
        <taxon>metagenomes</taxon>
        <taxon>organismal metagenomes</taxon>
    </lineage>
</organism>
<sequence length="376" mass="43008">MDHINTIVDSLELHDDSNPCPSYKGLQTDWLESFDAATNTLIPWDEIEDPEISKFNKYSELVGDLFCIFMDKAQNKRWLELTPEDRLEHVNHVLSLPQVPQRTPEWYAQSKKVLTASEFSGILGSDRAVDALVLQKIAEPVEGSTNRLACLTGEMSPFDWGIRFEPVVKQILIAMWGAEIMEVGRLVHPTDAHLAASPDGIIQKSSERERIGRLVEIKCPVRREINGKIPFEYWCQMQIQMEVADIDECDYVEVKLASQYKDSKYQDPVEGTLGYSFNGTVWIFQSPETGELKYAYTSIEKTDWELIGWNCVETVPWYLDKYFTETVQRDRAWFASTEVARTSFWNKVEGARAGTYTPSQPVKRVAPVNVCKITDD</sequence>
<reference evidence="2" key="1">
    <citation type="journal article" date="2020" name="Nature">
        <title>Giant virus diversity and host interactions through global metagenomics.</title>
        <authorList>
            <person name="Schulz F."/>
            <person name="Roux S."/>
            <person name="Paez-Espino D."/>
            <person name="Jungbluth S."/>
            <person name="Walsh D.A."/>
            <person name="Denef V.J."/>
            <person name="McMahon K.D."/>
            <person name="Konstantinidis K.T."/>
            <person name="Eloe-Fadrosh E.A."/>
            <person name="Kyrpides N.C."/>
            <person name="Woyke T."/>
        </authorList>
    </citation>
    <scope>NUCLEOTIDE SEQUENCE</scope>
    <source>
        <strain evidence="2">GVMAG-S-1101164-105</strain>
    </source>
</reference>
<dbReference type="InterPro" id="IPR019080">
    <property type="entry name" value="YqaJ_viral_recombinase"/>
</dbReference>
<dbReference type="InterPro" id="IPR011335">
    <property type="entry name" value="Restrct_endonuc-II-like"/>
</dbReference>
<dbReference type="EMBL" id="MN740737">
    <property type="protein sequence ID" value="QHU09449.1"/>
    <property type="molecule type" value="Genomic_DNA"/>
</dbReference>
<dbReference type="PANTHER" id="PTHR46609">
    <property type="entry name" value="EXONUCLEASE, PHAGE-TYPE/RECB, C-TERMINAL DOMAIN-CONTAINING PROTEIN"/>
    <property type="match status" value="1"/>
</dbReference>
<dbReference type="SUPFAM" id="SSF52980">
    <property type="entry name" value="Restriction endonuclease-like"/>
    <property type="match status" value="1"/>
</dbReference>
<protein>
    <recommendedName>
        <fullName evidence="1">YqaJ viral recombinase domain-containing protein</fullName>
    </recommendedName>
</protein>
<dbReference type="InterPro" id="IPR051703">
    <property type="entry name" value="NF-kappa-B_Signaling_Reg"/>
</dbReference>
<accession>A0A6C0JV98</accession>
<name>A0A6C0JV98_9ZZZZ</name>
<evidence type="ECO:0000259" key="1">
    <source>
        <dbReference type="Pfam" id="PF09588"/>
    </source>
</evidence>
<feature type="domain" description="YqaJ viral recombinase" evidence="1">
    <location>
        <begin position="105"/>
        <end position="246"/>
    </location>
</feature>